<name>A0A0K8RC24_IXORI</name>
<evidence type="ECO:0000313" key="2">
    <source>
        <dbReference type="EMBL" id="JAA68418.1"/>
    </source>
</evidence>
<dbReference type="Pfam" id="PF16886">
    <property type="entry name" value="ATP-synt_ab_Xtn"/>
    <property type="match status" value="1"/>
</dbReference>
<accession>A0A0K8RC24</accession>
<reference evidence="2" key="1">
    <citation type="submission" date="2012-12" db="EMBL/GenBank/DDBJ databases">
        <title>Identification and characterization of a phenylalanine ammonia-lyase gene family in Isatis indigotica Fort.</title>
        <authorList>
            <person name="Liu Q."/>
            <person name="Chen J."/>
            <person name="Zhou X."/>
            <person name="Di P."/>
            <person name="Xiao Y."/>
            <person name="Xuan H."/>
            <person name="Zhang L."/>
            <person name="Chen W."/>
        </authorList>
    </citation>
    <scope>NUCLEOTIDE SEQUENCE</scope>
    <source>
        <tissue evidence="2">Salivary gland</tissue>
    </source>
</reference>
<protein>
    <submittedName>
        <fullName evidence="2">Putative v-type atpase v1 domain subunit a</fullName>
    </submittedName>
</protein>
<feature type="domain" description="ATPsynthase alpha/beta subunit barrel-sandwich" evidence="1">
    <location>
        <begin position="64"/>
        <end position="113"/>
    </location>
</feature>
<dbReference type="Gene3D" id="2.40.50.100">
    <property type="match status" value="1"/>
</dbReference>
<dbReference type="EMBL" id="GADI01005390">
    <property type="protein sequence ID" value="JAA68418.1"/>
    <property type="molecule type" value="mRNA"/>
</dbReference>
<proteinExistence type="evidence at transcript level"/>
<dbReference type="InterPro" id="IPR031686">
    <property type="entry name" value="ATP-synth_a_Xtn"/>
</dbReference>
<sequence length="125" mass="14502">MDGAYWVCICMGYNGPYDGYLRLKYQQNLHTKGHTNISTGSYYALGFTLQCLISRLAIYYLKATYFGVVYENKLIKNHSIMIPPKYKGKVKFIAPKGKYNIDEKLLELEFQDRTFVLYNVPKMAS</sequence>
<dbReference type="AlphaFoldDB" id="A0A0K8RC24"/>
<organism evidence="2">
    <name type="scientific">Ixodes ricinus</name>
    <name type="common">Common tick</name>
    <name type="synonym">Acarus ricinus</name>
    <dbReference type="NCBI Taxonomy" id="34613"/>
    <lineage>
        <taxon>Eukaryota</taxon>
        <taxon>Metazoa</taxon>
        <taxon>Ecdysozoa</taxon>
        <taxon>Arthropoda</taxon>
        <taxon>Chelicerata</taxon>
        <taxon>Arachnida</taxon>
        <taxon>Acari</taxon>
        <taxon>Parasitiformes</taxon>
        <taxon>Ixodida</taxon>
        <taxon>Ixodoidea</taxon>
        <taxon>Ixodidae</taxon>
        <taxon>Ixodinae</taxon>
        <taxon>Ixodes</taxon>
    </lineage>
</organism>
<evidence type="ECO:0000259" key="1">
    <source>
        <dbReference type="Pfam" id="PF16886"/>
    </source>
</evidence>